<dbReference type="InterPro" id="IPR007757">
    <property type="entry name" value="MT-A70-like"/>
</dbReference>
<sequence length="59" mass="7078">SSVFKERRTGHSKKPIKIRCLIHKWYPDKTKIELFARKEPELFDSFEGWDVWGNEIRGS</sequence>
<feature type="non-terminal residue" evidence="1">
    <location>
        <position position="1"/>
    </location>
</feature>
<comment type="caution">
    <text evidence="1">The sequence shown here is derived from an EMBL/GenBank/DDBJ whole genome shotgun (WGS) entry which is preliminary data.</text>
</comment>
<accession>X0RZK8</accession>
<organism evidence="1">
    <name type="scientific">marine sediment metagenome</name>
    <dbReference type="NCBI Taxonomy" id="412755"/>
    <lineage>
        <taxon>unclassified sequences</taxon>
        <taxon>metagenomes</taxon>
        <taxon>ecological metagenomes</taxon>
    </lineage>
</organism>
<dbReference type="AlphaFoldDB" id="X0RZK8"/>
<gene>
    <name evidence="1" type="ORF">S01H1_07467</name>
</gene>
<dbReference type="Pfam" id="PF05063">
    <property type="entry name" value="MT-A70"/>
    <property type="match status" value="1"/>
</dbReference>
<protein>
    <submittedName>
        <fullName evidence="1">Uncharacterized protein</fullName>
    </submittedName>
</protein>
<dbReference type="PROSITE" id="PS51143">
    <property type="entry name" value="MT_A70"/>
    <property type="match status" value="1"/>
</dbReference>
<evidence type="ECO:0000313" key="1">
    <source>
        <dbReference type="EMBL" id="GAF69152.1"/>
    </source>
</evidence>
<proteinExistence type="predicted"/>
<dbReference type="EMBL" id="BARS01003852">
    <property type="protein sequence ID" value="GAF69152.1"/>
    <property type="molecule type" value="Genomic_DNA"/>
</dbReference>
<name>X0RZK8_9ZZZZ</name>
<reference evidence="1" key="1">
    <citation type="journal article" date="2014" name="Front. Microbiol.">
        <title>High frequency of phylogenetically diverse reductive dehalogenase-homologous genes in deep subseafloor sedimentary metagenomes.</title>
        <authorList>
            <person name="Kawai M."/>
            <person name="Futagami T."/>
            <person name="Toyoda A."/>
            <person name="Takaki Y."/>
            <person name="Nishi S."/>
            <person name="Hori S."/>
            <person name="Arai W."/>
            <person name="Tsubouchi T."/>
            <person name="Morono Y."/>
            <person name="Uchiyama I."/>
            <person name="Ito T."/>
            <person name="Fujiyama A."/>
            <person name="Inagaki F."/>
            <person name="Takami H."/>
        </authorList>
    </citation>
    <scope>NUCLEOTIDE SEQUENCE</scope>
    <source>
        <strain evidence="1">Expedition CK06-06</strain>
    </source>
</reference>